<sequence length="86" mass="9385">MEDEFDRAGDEYIHKQPAGLKALRSCLPNDAPPRPGPTAALAYEGHRLALVQASNLLVIKLNSKMSGLPIKEREDADLVIARIHAV</sequence>
<name>A0A1J5RTZ3_9ZZZZ</name>
<protein>
    <submittedName>
        <fullName evidence="1">Uncharacterized protein</fullName>
    </submittedName>
</protein>
<comment type="caution">
    <text evidence="1">The sequence shown here is derived from an EMBL/GenBank/DDBJ whole genome shotgun (WGS) entry which is preliminary data.</text>
</comment>
<dbReference type="EMBL" id="MLJW01000164">
    <property type="protein sequence ID" value="OIQ95548.1"/>
    <property type="molecule type" value="Genomic_DNA"/>
</dbReference>
<organism evidence="1">
    <name type="scientific">mine drainage metagenome</name>
    <dbReference type="NCBI Taxonomy" id="410659"/>
    <lineage>
        <taxon>unclassified sequences</taxon>
        <taxon>metagenomes</taxon>
        <taxon>ecological metagenomes</taxon>
    </lineage>
</organism>
<dbReference type="AlphaFoldDB" id="A0A1J5RTZ3"/>
<accession>A0A1J5RTZ3</accession>
<proteinExistence type="predicted"/>
<evidence type="ECO:0000313" key="1">
    <source>
        <dbReference type="EMBL" id="OIQ95548.1"/>
    </source>
</evidence>
<gene>
    <name evidence="1" type="ORF">GALL_224200</name>
</gene>
<reference evidence="1" key="1">
    <citation type="submission" date="2016-10" db="EMBL/GenBank/DDBJ databases">
        <title>Sequence of Gallionella enrichment culture.</title>
        <authorList>
            <person name="Poehlein A."/>
            <person name="Muehling M."/>
            <person name="Daniel R."/>
        </authorList>
    </citation>
    <scope>NUCLEOTIDE SEQUENCE</scope>
</reference>